<accession>W9QQG4</accession>
<dbReference type="AlphaFoldDB" id="W9QQG4"/>
<evidence type="ECO:0000313" key="1">
    <source>
        <dbReference type="EMBL" id="EXB37758.1"/>
    </source>
</evidence>
<name>W9QQG4_9ROSA</name>
<dbReference type="EMBL" id="KE343657">
    <property type="protein sequence ID" value="EXB37758.1"/>
    <property type="molecule type" value="Genomic_DNA"/>
</dbReference>
<gene>
    <name evidence="1" type="ORF">L484_013798</name>
</gene>
<keyword evidence="2" id="KW-1185">Reference proteome</keyword>
<protein>
    <submittedName>
        <fullName evidence="1">Uncharacterized protein</fullName>
    </submittedName>
</protein>
<dbReference type="Proteomes" id="UP000030645">
    <property type="component" value="Unassembled WGS sequence"/>
</dbReference>
<sequence length="60" mass="6994">MSNVCAKLHAKIIRQQLNSDQTICSTDVKNDIRKVHFTYAMRGHDKGIRTYIARIMIYEP</sequence>
<reference evidence="2" key="1">
    <citation type="submission" date="2013-01" db="EMBL/GenBank/DDBJ databases">
        <title>Draft Genome Sequence of a Mulberry Tree, Morus notabilis C.K. Schneid.</title>
        <authorList>
            <person name="He N."/>
            <person name="Zhao S."/>
        </authorList>
    </citation>
    <scope>NUCLEOTIDE SEQUENCE</scope>
</reference>
<organism evidence="1 2">
    <name type="scientific">Morus notabilis</name>
    <dbReference type="NCBI Taxonomy" id="981085"/>
    <lineage>
        <taxon>Eukaryota</taxon>
        <taxon>Viridiplantae</taxon>
        <taxon>Streptophyta</taxon>
        <taxon>Embryophyta</taxon>
        <taxon>Tracheophyta</taxon>
        <taxon>Spermatophyta</taxon>
        <taxon>Magnoliopsida</taxon>
        <taxon>eudicotyledons</taxon>
        <taxon>Gunneridae</taxon>
        <taxon>Pentapetalae</taxon>
        <taxon>rosids</taxon>
        <taxon>fabids</taxon>
        <taxon>Rosales</taxon>
        <taxon>Moraceae</taxon>
        <taxon>Moreae</taxon>
        <taxon>Morus</taxon>
    </lineage>
</organism>
<evidence type="ECO:0000313" key="2">
    <source>
        <dbReference type="Proteomes" id="UP000030645"/>
    </source>
</evidence>
<proteinExistence type="predicted"/>